<protein>
    <recommendedName>
        <fullName evidence="5">No apical meristem-associated C-terminal domain-containing protein</fullName>
    </recommendedName>
</protein>
<feature type="compositionally biased region" description="Low complexity" evidence="2">
    <location>
        <begin position="83"/>
        <end position="92"/>
    </location>
</feature>
<dbReference type="EMBL" id="JARKIB010000010">
    <property type="protein sequence ID" value="KAJ7775303.1"/>
    <property type="molecule type" value="Genomic_DNA"/>
</dbReference>
<feature type="region of interest" description="Disordered" evidence="2">
    <location>
        <begin position="83"/>
        <end position="209"/>
    </location>
</feature>
<evidence type="ECO:0000313" key="4">
    <source>
        <dbReference type="Proteomes" id="UP001215598"/>
    </source>
</evidence>
<evidence type="ECO:0008006" key="5">
    <source>
        <dbReference type="Google" id="ProtNLM"/>
    </source>
</evidence>
<feature type="compositionally biased region" description="Polar residues" evidence="2">
    <location>
        <begin position="335"/>
        <end position="364"/>
    </location>
</feature>
<dbReference type="Proteomes" id="UP001215598">
    <property type="component" value="Unassembled WGS sequence"/>
</dbReference>
<feature type="region of interest" description="Disordered" evidence="2">
    <location>
        <begin position="1"/>
        <end position="20"/>
    </location>
</feature>
<proteinExistence type="predicted"/>
<gene>
    <name evidence="3" type="ORF">B0H16DRAFT_1756520</name>
</gene>
<organism evidence="3 4">
    <name type="scientific">Mycena metata</name>
    <dbReference type="NCBI Taxonomy" id="1033252"/>
    <lineage>
        <taxon>Eukaryota</taxon>
        <taxon>Fungi</taxon>
        <taxon>Dikarya</taxon>
        <taxon>Basidiomycota</taxon>
        <taxon>Agaricomycotina</taxon>
        <taxon>Agaricomycetes</taxon>
        <taxon>Agaricomycetidae</taxon>
        <taxon>Agaricales</taxon>
        <taxon>Marasmiineae</taxon>
        <taxon>Mycenaceae</taxon>
        <taxon>Mycena</taxon>
    </lineage>
</organism>
<keyword evidence="4" id="KW-1185">Reference proteome</keyword>
<sequence>MAKISRAFDSEMGQTGAGIQHASEIDMSKANTFTTKWAEISAGCPWYFEMRNLIGQRPNLVPTGVGNSSSTVAAGVIIPAAGATAPSPTATIHDVEEEGEEEEEDTASSVVIDGWDETPPPPKRKFADFVFDDDVATPGSEDNYSPSSPVASESAGAPMPVDDEEEDVEDAPKQKSKTPKAEETRRKTNAKPSTSTPALPIPTAVKPSKKTKITEFSELAKNEEKTRQKELELAALRTRQQMKATEVKGRIIEKKEERRRQRDEAKQAERMLRLKMKVQRQQNEHALRMATAMGSGPLSSTSHAGDSFFDTHSLSSASRYTPSDAADYGGDFDALSTNAFAGPSNSTDLTDYSQFASGSGTSTY</sequence>
<reference evidence="3" key="1">
    <citation type="submission" date="2023-03" db="EMBL/GenBank/DDBJ databases">
        <title>Massive genome expansion in bonnet fungi (Mycena s.s.) driven by repeated elements and novel gene families across ecological guilds.</title>
        <authorList>
            <consortium name="Lawrence Berkeley National Laboratory"/>
            <person name="Harder C.B."/>
            <person name="Miyauchi S."/>
            <person name="Viragh M."/>
            <person name="Kuo A."/>
            <person name="Thoen E."/>
            <person name="Andreopoulos B."/>
            <person name="Lu D."/>
            <person name="Skrede I."/>
            <person name="Drula E."/>
            <person name="Henrissat B."/>
            <person name="Morin E."/>
            <person name="Kohler A."/>
            <person name="Barry K."/>
            <person name="LaButti K."/>
            <person name="Morin E."/>
            <person name="Salamov A."/>
            <person name="Lipzen A."/>
            <person name="Mereny Z."/>
            <person name="Hegedus B."/>
            <person name="Baldrian P."/>
            <person name="Stursova M."/>
            <person name="Weitz H."/>
            <person name="Taylor A."/>
            <person name="Grigoriev I.V."/>
            <person name="Nagy L.G."/>
            <person name="Martin F."/>
            <person name="Kauserud H."/>
        </authorList>
    </citation>
    <scope>NUCLEOTIDE SEQUENCE</scope>
    <source>
        <strain evidence="3">CBHHK182m</strain>
    </source>
</reference>
<dbReference type="AlphaFoldDB" id="A0AAD7JZX2"/>
<evidence type="ECO:0000256" key="1">
    <source>
        <dbReference type="SAM" id="Coils"/>
    </source>
</evidence>
<evidence type="ECO:0000313" key="3">
    <source>
        <dbReference type="EMBL" id="KAJ7775303.1"/>
    </source>
</evidence>
<keyword evidence="1" id="KW-0175">Coiled coil</keyword>
<accession>A0AAD7JZX2</accession>
<evidence type="ECO:0000256" key="2">
    <source>
        <dbReference type="SAM" id="MobiDB-lite"/>
    </source>
</evidence>
<feature type="region of interest" description="Disordered" evidence="2">
    <location>
        <begin position="319"/>
        <end position="364"/>
    </location>
</feature>
<name>A0AAD7JZX2_9AGAR</name>
<feature type="coiled-coil region" evidence="1">
    <location>
        <begin position="219"/>
        <end position="271"/>
    </location>
</feature>
<comment type="caution">
    <text evidence="3">The sequence shown here is derived from an EMBL/GenBank/DDBJ whole genome shotgun (WGS) entry which is preliminary data.</text>
</comment>
<feature type="compositionally biased region" description="Acidic residues" evidence="2">
    <location>
        <begin position="95"/>
        <end position="106"/>
    </location>
</feature>
<feature type="compositionally biased region" description="Polar residues" evidence="2">
    <location>
        <begin position="140"/>
        <end position="151"/>
    </location>
</feature>